<evidence type="ECO:0000256" key="1">
    <source>
        <dbReference type="ARBA" id="ARBA00004267"/>
    </source>
</evidence>
<feature type="domain" description="Gamma tubulin complex component protein N-terminal" evidence="9">
    <location>
        <begin position="2"/>
        <end position="303"/>
    </location>
</feature>
<feature type="region of interest" description="Disordered" evidence="7">
    <location>
        <begin position="556"/>
        <end position="610"/>
    </location>
</feature>
<feature type="compositionally biased region" description="Acidic residues" evidence="7">
    <location>
        <begin position="573"/>
        <end position="593"/>
    </location>
</feature>
<keyword evidence="4 6" id="KW-0493">Microtubule</keyword>
<dbReference type="EMBL" id="ML120515">
    <property type="protein sequence ID" value="RPA90748.1"/>
    <property type="molecule type" value="Genomic_DNA"/>
</dbReference>
<dbReference type="GO" id="GO:0051321">
    <property type="term" value="P:meiotic cell cycle"/>
    <property type="evidence" value="ECO:0007669"/>
    <property type="project" value="TreeGrafter"/>
</dbReference>
<feature type="compositionally biased region" description="Low complexity" evidence="7">
    <location>
        <begin position="563"/>
        <end position="572"/>
    </location>
</feature>
<dbReference type="Pfam" id="PF04130">
    <property type="entry name" value="GCP_C_terminal"/>
    <property type="match status" value="1"/>
</dbReference>
<dbReference type="GO" id="GO:0044732">
    <property type="term" value="C:mitotic spindle pole body"/>
    <property type="evidence" value="ECO:0007669"/>
    <property type="project" value="TreeGrafter"/>
</dbReference>
<dbReference type="InterPro" id="IPR040457">
    <property type="entry name" value="GCP_C"/>
</dbReference>
<dbReference type="GO" id="GO:0005874">
    <property type="term" value="C:microtubule"/>
    <property type="evidence" value="ECO:0007669"/>
    <property type="project" value="UniProtKB-KW"/>
</dbReference>
<evidence type="ECO:0000256" key="6">
    <source>
        <dbReference type="RuleBase" id="RU363050"/>
    </source>
</evidence>
<organism evidence="10 11">
    <name type="scientific">Choiromyces venosus 120613-1</name>
    <dbReference type="NCBI Taxonomy" id="1336337"/>
    <lineage>
        <taxon>Eukaryota</taxon>
        <taxon>Fungi</taxon>
        <taxon>Dikarya</taxon>
        <taxon>Ascomycota</taxon>
        <taxon>Pezizomycotina</taxon>
        <taxon>Pezizomycetes</taxon>
        <taxon>Pezizales</taxon>
        <taxon>Tuberaceae</taxon>
        <taxon>Choiromyces</taxon>
    </lineage>
</organism>
<dbReference type="GO" id="GO:0051225">
    <property type="term" value="P:spindle assembly"/>
    <property type="evidence" value="ECO:0007669"/>
    <property type="project" value="TreeGrafter"/>
</dbReference>
<dbReference type="GO" id="GO:0051011">
    <property type="term" value="F:microtubule minus-end binding"/>
    <property type="evidence" value="ECO:0007669"/>
    <property type="project" value="TreeGrafter"/>
</dbReference>
<dbReference type="Pfam" id="PF17681">
    <property type="entry name" value="GCP_N_terminal"/>
    <property type="match status" value="1"/>
</dbReference>
<feature type="compositionally biased region" description="Basic and acidic residues" evidence="7">
    <location>
        <begin position="594"/>
        <end position="610"/>
    </location>
</feature>
<dbReference type="PANTHER" id="PTHR19302:SF27">
    <property type="entry name" value="GAMMA-TUBULIN COMPLEX COMPONENT 4"/>
    <property type="match status" value="1"/>
</dbReference>
<dbReference type="InterPro" id="IPR007259">
    <property type="entry name" value="GCP"/>
</dbReference>
<dbReference type="GO" id="GO:0000278">
    <property type="term" value="P:mitotic cell cycle"/>
    <property type="evidence" value="ECO:0007669"/>
    <property type="project" value="TreeGrafter"/>
</dbReference>
<protein>
    <recommendedName>
        <fullName evidence="6">Spindle pole body component</fullName>
    </recommendedName>
</protein>
<dbReference type="GO" id="GO:0000930">
    <property type="term" value="C:gamma-tubulin complex"/>
    <property type="evidence" value="ECO:0007669"/>
    <property type="project" value="TreeGrafter"/>
</dbReference>
<sequence>MLHELFLLLSGHPSPILTPSGLLPSFPLVSPSERALVSTLSSLGHLHISLRNACSTITTTHPSTIARAVASGISTSHLHAFRARILAVEQQVLSRSAGVVGGYDIVSLAKIMSGFEGWERVLSYLHSLTSAMGEMSGGQLINRLRSDIHTGFPTLEAVSLHLLKIAETAWLREVSTWVLYGRLPSSEDFFITESESLVLNPVNEDETGVLKEYTVVKARLPSFVTPDTASSILFIGRALSIIRLRGGANTEIASDTISPEMTLLPVHLSHLQSLQSPLSPQKLLTAISEIRLSLSKHTLQTLLPASKIIDVVHVLREFFLLGRGEFAGAIVEQASEQVRNRWRRPGAGGGTGASGVKSSSSSVVVKEGEVSSILTRTWGVLSSLQGEEATDERLDTARDLLYLSLVKPPPAASAASTPVQPKARLGESFKDLLVGVPITLNFHLSWPLELFLQPADLETYDAIFAYLVSVRRTLIRLQTLWRGRRYLPSPLVFSRSENKAVAKARREVIKKREGIERAVWATAGLNVFFLETLVGYWQGEVVEGAFSALMEVLGESLEETPEEQPQQQQQQQQEEDEDGDIWMGEDDEDEEDQDVKNVEEKSKEQQDPESLMREHHLYLSRLKRGLFLADLQFAPLLEKFLVASEALASHIERMGRRNHLTDLNINPDTSTNDREFSECMASCRLVRNLLGMLVERLQRMDEERDIGGGELLFSGRKGGGGVGKIDRLLMRLDLGNLRLGD</sequence>
<proteinExistence type="inferred from homology"/>
<dbReference type="GO" id="GO:0031122">
    <property type="term" value="P:cytoplasmic microtubule organization"/>
    <property type="evidence" value="ECO:0007669"/>
    <property type="project" value="TreeGrafter"/>
</dbReference>
<keyword evidence="11" id="KW-1185">Reference proteome</keyword>
<dbReference type="GO" id="GO:0007020">
    <property type="term" value="P:microtubule nucleation"/>
    <property type="evidence" value="ECO:0007669"/>
    <property type="project" value="InterPro"/>
</dbReference>
<dbReference type="InterPro" id="IPR042241">
    <property type="entry name" value="GCP_C_sf"/>
</dbReference>
<evidence type="ECO:0000256" key="5">
    <source>
        <dbReference type="ARBA" id="ARBA00023212"/>
    </source>
</evidence>
<dbReference type="OrthoDB" id="78652at2759"/>
<evidence type="ECO:0000313" key="11">
    <source>
        <dbReference type="Proteomes" id="UP000276215"/>
    </source>
</evidence>
<reference evidence="10 11" key="1">
    <citation type="journal article" date="2018" name="Nat. Ecol. Evol.">
        <title>Pezizomycetes genomes reveal the molecular basis of ectomycorrhizal truffle lifestyle.</title>
        <authorList>
            <person name="Murat C."/>
            <person name="Payen T."/>
            <person name="Noel B."/>
            <person name="Kuo A."/>
            <person name="Morin E."/>
            <person name="Chen J."/>
            <person name="Kohler A."/>
            <person name="Krizsan K."/>
            <person name="Balestrini R."/>
            <person name="Da Silva C."/>
            <person name="Montanini B."/>
            <person name="Hainaut M."/>
            <person name="Levati E."/>
            <person name="Barry K.W."/>
            <person name="Belfiori B."/>
            <person name="Cichocki N."/>
            <person name="Clum A."/>
            <person name="Dockter R.B."/>
            <person name="Fauchery L."/>
            <person name="Guy J."/>
            <person name="Iotti M."/>
            <person name="Le Tacon F."/>
            <person name="Lindquist E.A."/>
            <person name="Lipzen A."/>
            <person name="Malagnac F."/>
            <person name="Mello A."/>
            <person name="Molinier V."/>
            <person name="Miyauchi S."/>
            <person name="Poulain J."/>
            <person name="Riccioni C."/>
            <person name="Rubini A."/>
            <person name="Sitrit Y."/>
            <person name="Splivallo R."/>
            <person name="Traeger S."/>
            <person name="Wang M."/>
            <person name="Zifcakova L."/>
            <person name="Wipf D."/>
            <person name="Zambonelli A."/>
            <person name="Paolocci F."/>
            <person name="Nowrousian M."/>
            <person name="Ottonello S."/>
            <person name="Baldrian P."/>
            <person name="Spatafora J.W."/>
            <person name="Henrissat B."/>
            <person name="Nagy L.G."/>
            <person name="Aury J.M."/>
            <person name="Wincker P."/>
            <person name="Grigoriev I.V."/>
            <person name="Bonfante P."/>
            <person name="Martin F.M."/>
        </authorList>
    </citation>
    <scope>NUCLEOTIDE SEQUENCE [LARGE SCALE GENOMIC DNA]</scope>
    <source>
        <strain evidence="10 11">120613-1</strain>
    </source>
</reference>
<evidence type="ECO:0000256" key="7">
    <source>
        <dbReference type="SAM" id="MobiDB-lite"/>
    </source>
</evidence>
<dbReference type="STRING" id="1336337.A0A3N4J111"/>
<evidence type="ECO:0000256" key="3">
    <source>
        <dbReference type="ARBA" id="ARBA00022490"/>
    </source>
</evidence>
<evidence type="ECO:0000313" key="10">
    <source>
        <dbReference type="EMBL" id="RPA90748.1"/>
    </source>
</evidence>
<comment type="similarity">
    <text evidence="2 6">Belongs to the TUBGCP family.</text>
</comment>
<evidence type="ECO:0000259" key="9">
    <source>
        <dbReference type="Pfam" id="PF17681"/>
    </source>
</evidence>
<evidence type="ECO:0000256" key="4">
    <source>
        <dbReference type="ARBA" id="ARBA00022701"/>
    </source>
</evidence>
<evidence type="ECO:0000259" key="8">
    <source>
        <dbReference type="Pfam" id="PF04130"/>
    </source>
</evidence>
<name>A0A3N4J111_9PEZI</name>
<dbReference type="Gene3D" id="1.20.120.1900">
    <property type="entry name" value="Gamma-tubulin complex, C-terminal domain"/>
    <property type="match status" value="1"/>
</dbReference>
<keyword evidence="5 6" id="KW-0206">Cytoskeleton</keyword>
<comment type="subcellular location">
    <subcellularLocation>
        <location evidence="1 6">Cytoplasm</location>
        <location evidence="1 6">Cytoskeleton</location>
        <location evidence="1 6">Microtubule organizing center</location>
    </subcellularLocation>
</comment>
<gene>
    <name evidence="10" type="ORF">L873DRAFT_1753346</name>
</gene>
<dbReference type="AlphaFoldDB" id="A0A3N4J111"/>
<dbReference type="Proteomes" id="UP000276215">
    <property type="component" value="Unassembled WGS sequence"/>
</dbReference>
<evidence type="ECO:0000256" key="2">
    <source>
        <dbReference type="ARBA" id="ARBA00010337"/>
    </source>
</evidence>
<dbReference type="InterPro" id="IPR041470">
    <property type="entry name" value="GCP_N"/>
</dbReference>
<feature type="domain" description="Gamma tubulin complex component C-terminal" evidence="8">
    <location>
        <begin position="313"/>
        <end position="733"/>
    </location>
</feature>
<dbReference type="PANTHER" id="PTHR19302">
    <property type="entry name" value="GAMMA TUBULIN COMPLEX PROTEIN"/>
    <property type="match status" value="1"/>
</dbReference>
<dbReference type="GO" id="GO:0000922">
    <property type="term" value="C:spindle pole"/>
    <property type="evidence" value="ECO:0007669"/>
    <property type="project" value="InterPro"/>
</dbReference>
<dbReference type="GO" id="GO:0043015">
    <property type="term" value="F:gamma-tubulin binding"/>
    <property type="evidence" value="ECO:0007669"/>
    <property type="project" value="InterPro"/>
</dbReference>
<accession>A0A3N4J111</accession>
<keyword evidence="3 6" id="KW-0963">Cytoplasm</keyword>